<dbReference type="Gene3D" id="3.20.20.70">
    <property type="entry name" value="Aldolase class I"/>
    <property type="match status" value="1"/>
</dbReference>
<dbReference type="EMBL" id="QKNX01000001">
    <property type="protein sequence ID" value="TKR27536.1"/>
    <property type="molecule type" value="Genomic_DNA"/>
</dbReference>
<evidence type="ECO:0000256" key="2">
    <source>
        <dbReference type="ARBA" id="ARBA00004664"/>
    </source>
</evidence>
<dbReference type="SUPFAM" id="SSF51366">
    <property type="entry name" value="Ribulose-phoshate binding barrel"/>
    <property type="match status" value="1"/>
</dbReference>
<evidence type="ECO:0000313" key="11">
    <source>
        <dbReference type="Proteomes" id="UP000308037"/>
    </source>
</evidence>
<sequence>MTRVKICGITTREDLDAVVDAGADAVGFTVDVPVETPRKIDADLAAELVDATPPFVTTVLVTMPTAIGRTIELVETVRPDVVQIHGDLTPDELADFAATVRADVIKAVSPDDAERYDTAADALLVDSLDASGAGGTGERHDWTRTRELVATLASPIVLAGGLTPENVADAVENVVPFGVDVASGVEAWPGRKDPSAVSSFVARAGDRP</sequence>
<evidence type="ECO:0000256" key="5">
    <source>
        <dbReference type="ARBA" id="ARBA00022822"/>
    </source>
</evidence>
<organism evidence="10 11">
    <name type="scientific">Natronomonas salsuginis</name>
    <dbReference type="NCBI Taxonomy" id="2217661"/>
    <lineage>
        <taxon>Archaea</taxon>
        <taxon>Methanobacteriati</taxon>
        <taxon>Methanobacteriota</taxon>
        <taxon>Stenosarchaea group</taxon>
        <taxon>Halobacteria</taxon>
        <taxon>Halobacteriales</taxon>
        <taxon>Natronomonadaceae</taxon>
        <taxon>Natronomonas</taxon>
    </lineage>
</organism>
<dbReference type="UniPathway" id="UPA00035">
    <property type="reaction ID" value="UER00042"/>
</dbReference>
<dbReference type="Pfam" id="PF00697">
    <property type="entry name" value="PRAI"/>
    <property type="match status" value="1"/>
</dbReference>
<dbReference type="PANTHER" id="PTHR42894:SF1">
    <property type="entry name" value="N-(5'-PHOSPHORIBOSYL)ANTHRANILATE ISOMERASE"/>
    <property type="match status" value="1"/>
</dbReference>
<keyword evidence="4 8" id="KW-0028">Amino-acid biosynthesis</keyword>
<evidence type="ECO:0000256" key="7">
    <source>
        <dbReference type="ARBA" id="ARBA00023235"/>
    </source>
</evidence>
<evidence type="ECO:0000256" key="6">
    <source>
        <dbReference type="ARBA" id="ARBA00023141"/>
    </source>
</evidence>
<accession>A0A4U5JGK0</accession>
<evidence type="ECO:0000256" key="8">
    <source>
        <dbReference type="HAMAP-Rule" id="MF_00135"/>
    </source>
</evidence>
<comment type="pathway">
    <text evidence="2 8">Amino-acid biosynthesis; L-tryptophan biosynthesis; L-tryptophan from chorismate: step 3/5.</text>
</comment>
<dbReference type="CDD" id="cd00405">
    <property type="entry name" value="PRAI"/>
    <property type="match status" value="1"/>
</dbReference>
<comment type="catalytic activity">
    <reaction evidence="1 8">
        <text>N-(5-phospho-beta-D-ribosyl)anthranilate = 1-(2-carboxyphenylamino)-1-deoxy-D-ribulose 5-phosphate</text>
        <dbReference type="Rhea" id="RHEA:21540"/>
        <dbReference type="ChEBI" id="CHEBI:18277"/>
        <dbReference type="ChEBI" id="CHEBI:58613"/>
        <dbReference type="EC" id="5.3.1.24"/>
    </reaction>
</comment>
<dbReference type="InterPro" id="IPR011060">
    <property type="entry name" value="RibuloseP-bd_barrel"/>
</dbReference>
<protein>
    <recommendedName>
        <fullName evidence="8">N-(5'-phosphoribosyl)anthranilate isomerase</fullName>
        <shortName evidence="8">PRAI</shortName>
        <ecNumber evidence="8">5.3.1.24</ecNumber>
    </recommendedName>
</protein>
<gene>
    <name evidence="8" type="primary">trpF</name>
    <name evidence="10" type="ORF">DM868_00095</name>
</gene>
<reference evidence="10 11" key="1">
    <citation type="submission" date="2019-04" db="EMBL/GenBank/DDBJ databases">
        <title>Natronomonas sp. F20-122 a newhaloarchaeon isolated from a saline saltern of Isla Bacuta, Huelva, Spain.</title>
        <authorList>
            <person name="Duran-Viseras A."/>
            <person name="Sanchez-Porro C."/>
            <person name="Ventosa A."/>
        </authorList>
    </citation>
    <scope>NUCLEOTIDE SEQUENCE [LARGE SCALE GENOMIC DNA]</scope>
    <source>
        <strain evidence="10 11">F20-122</strain>
    </source>
</reference>
<dbReference type="GO" id="GO:0000162">
    <property type="term" value="P:L-tryptophan biosynthetic process"/>
    <property type="evidence" value="ECO:0007669"/>
    <property type="project" value="UniProtKB-UniRule"/>
</dbReference>
<evidence type="ECO:0000256" key="3">
    <source>
        <dbReference type="ARBA" id="ARBA00007571"/>
    </source>
</evidence>
<dbReference type="Proteomes" id="UP000308037">
    <property type="component" value="Unassembled WGS sequence"/>
</dbReference>
<dbReference type="InterPro" id="IPR001240">
    <property type="entry name" value="PRAI_dom"/>
</dbReference>
<evidence type="ECO:0000256" key="1">
    <source>
        <dbReference type="ARBA" id="ARBA00001164"/>
    </source>
</evidence>
<proteinExistence type="inferred from homology"/>
<keyword evidence="11" id="KW-1185">Reference proteome</keyword>
<evidence type="ECO:0000313" key="10">
    <source>
        <dbReference type="EMBL" id="TKR27536.1"/>
    </source>
</evidence>
<dbReference type="InterPro" id="IPR044643">
    <property type="entry name" value="TrpF_fam"/>
</dbReference>
<dbReference type="RefSeq" id="WP_137274799.1">
    <property type="nucleotide sequence ID" value="NZ_QKNX01000001.1"/>
</dbReference>
<comment type="similarity">
    <text evidence="3 8">Belongs to the TrpF family.</text>
</comment>
<evidence type="ECO:0000259" key="9">
    <source>
        <dbReference type="Pfam" id="PF00697"/>
    </source>
</evidence>
<keyword evidence="6 8" id="KW-0057">Aromatic amino acid biosynthesis</keyword>
<dbReference type="EC" id="5.3.1.24" evidence="8"/>
<dbReference type="OrthoDB" id="27513at2157"/>
<name>A0A4U5JGK0_9EURY</name>
<dbReference type="GO" id="GO:0004640">
    <property type="term" value="F:phosphoribosylanthranilate isomerase activity"/>
    <property type="evidence" value="ECO:0007669"/>
    <property type="project" value="UniProtKB-UniRule"/>
</dbReference>
<feature type="domain" description="N-(5'phosphoribosyl) anthranilate isomerase (PRAI)" evidence="9">
    <location>
        <begin position="4"/>
        <end position="202"/>
    </location>
</feature>
<keyword evidence="5 8" id="KW-0822">Tryptophan biosynthesis</keyword>
<dbReference type="AlphaFoldDB" id="A0A4U5JGK0"/>
<dbReference type="PANTHER" id="PTHR42894">
    <property type="entry name" value="N-(5'-PHOSPHORIBOSYL)ANTHRANILATE ISOMERASE"/>
    <property type="match status" value="1"/>
</dbReference>
<dbReference type="HAMAP" id="MF_00135">
    <property type="entry name" value="PRAI"/>
    <property type="match status" value="1"/>
</dbReference>
<dbReference type="InterPro" id="IPR013785">
    <property type="entry name" value="Aldolase_TIM"/>
</dbReference>
<keyword evidence="7 8" id="KW-0413">Isomerase</keyword>
<comment type="caution">
    <text evidence="10">The sequence shown here is derived from an EMBL/GenBank/DDBJ whole genome shotgun (WGS) entry which is preliminary data.</text>
</comment>
<evidence type="ECO:0000256" key="4">
    <source>
        <dbReference type="ARBA" id="ARBA00022605"/>
    </source>
</evidence>